<dbReference type="GO" id="GO:0016020">
    <property type="term" value="C:membrane"/>
    <property type="evidence" value="ECO:0007669"/>
    <property type="project" value="UniProtKB-SubCell"/>
</dbReference>
<evidence type="ECO:0000256" key="4">
    <source>
        <dbReference type="ARBA" id="ARBA00022679"/>
    </source>
</evidence>
<dbReference type="EC" id="2.4.1.-" evidence="6"/>
<gene>
    <name evidence="8 9 10 11 12 13" type="primary">LOC107269114</name>
</gene>
<keyword evidence="5 6" id="KW-0472">Membrane</keyword>
<evidence type="ECO:0000256" key="1">
    <source>
        <dbReference type="ARBA" id="ARBA00004370"/>
    </source>
</evidence>
<organism evidence="7 11">
    <name type="scientific">Cephus cinctus</name>
    <name type="common">Wheat stem sawfly</name>
    <dbReference type="NCBI Taxonomy" id="211228"/>
    <lineage>
        <taxon>Eukaryota</taxon>
        <taxon>Metazoa</taxon>
        <taxon>Ecdysozoa</taxon>
        <taxon>Arthropoda</taxon>
        <taxon>Hexapoda</taxon>
        <taxon>Insecta</taxon>
        <taxon>Pterygota</taxon>
        <taxon>Neoptera</taxon>
        <taxon>Endopterygota</taxon>
        <taxon>Hymenoptera</taxon>
        <taxon>Cephoidea</taxon>
        <taxon>Cephidae</taxon>
        <taxon>Cephus</taxon>
    </lineage>
</organism>
<evidence type="ECO:0000256" key="6">
    <source>
        <dbReference type="RuleBase" id="RU366017"/>
    </source>
</evidence>
<comment type="subcellular location">
    <subcellularLocation>
        <location evidence="1">Membrane</location>
    </subcellularLocation>
</comment>
<name>A0AAJ7BZH3_CEPCN</name>
<keyword evidence="7" id="KW-1185">Reference proteome</keyword>
<reference evidence="8 9" key="1">
    <citation type="submission" date="2025-04" db="UniProtKB">
        <authorList>
            <consortium name="RefSeq"/>
        </authorList>
    </citation>
    <scope>IDENTIFICATION</scope>
</reference>
<dbReference type="GeneID" id="107269114"/>
<evidence type="ECO:0000313" key="10">
    <source>
        <dbReference type="RefSeq" id="XP_015598099.1"/>
    </source>
</evidence>
<dbReference type="GO" id="GO:0016757">
    <property type="term" value="F:glycosyltransferase activity"/>
    <property type="evidence" value="ECO:0007669"/>
    <property type="project" value="UniProtKB-UniRule"/>
</dbReference>
<dbReference type="AlphaFoldDB" id="A0AAJ7BZH3"/>
<sequence>MKTEVIYTQLNNPHRTGNCEIVTRTVNYRATSKMRKYYQAALVIIATVSVVSLLFYRHEYNRLRYVLEVLNFFGKPGRSGVDTNCTKSSAEKKFDFHFDIPVSSWQRLDNELYVYSAYSSDAGEVRAIGIGKVNNNLNLTCNIFFEGNIEPFPGYFVLSPIKSVTEKPNNAKQKYIGYELLCQYEGGRPPIAISFLNRNEKNHNDVAILPVTNPPVTYDSNNSVICIAPPMNKPMSTADMISFLNFHELIGMDNFIVYDYGIPNTFNEALKNMAQNPSPYWKFTYTTLPWNFPFTGVHPNIVRDIIQADCLHRTYNKVMYVTTLSWEEYIVLKYHHLVADLLFDFGKNTWPSYVSYKLNTSVFCTEQKDDKRATKNTPIVLRKTHKNKNIIVNRPVYLFKRDALQRNDLVTEQNDAVTDLMFINRYQHCNRINDDTSTDTYDNSILRFAGDMQNAPIFKQYVTGKIFSSN</sequence>
<accession>A0AAJ7BZH3</accession>
<dbReference type="RefSeq" id="XP_024942142.1">
    <property type="nucleotide sequence ID" value="XM_025086374.1"/>
</dbReference>
<protein>
    <recommendedName>
        <fullName evidence="6">Glycosyltransferase family 92 protein</fullName>
        <ecNumber evidence="6">2.4.1.-</ecNumber>
    </recommendedName>
</protein>
<evidence type="ECO:0000313" key="8">
    <source>
        <dbReference type="RefSeq" id="XP_015598097.1"/>
    </source>
</evidence>
<dbReference type="InterPro" id="IPR008166">
    <property type="entry name" value="Glyco_transf_92"/>
</dbReference>
<comment type="similarity">
    <text evidence="2 6">Belongs to the glycosyltransferase 92 family.</text>
</comment>
<evidence type="ECO:0000313" key="9">
    <source>
        <dbReference type="RefSeq" id="XP_015598098.1"/>
    </source>
</evidence>
<evidence type="ECO:0000313" key="7">
    <source>
        <dbReference type="Proteomes" id="UP000694920"/>
    </source>
</evidence>
<dbReference type="KEGG" id="ccin:107269114"/>
<evidence type="ECO:0000256" key="2">
    <source>
        <dbReference type="ARBA" id="ARBA00007647"/>
    </source>
</evidence>
<evidence type="ECO:0000313" key="12">
    <source>
        <dbReference type="RefSeq" id="XP_015598101.1"/>
    </source>
</evidence>
<keyword evidence="6" id="KW-1133">Transmembrane helix</keyword>
<dbReference type="RefSeq" id="XP_015598098.1">
    <property type="nucleotide sequence ID" value="XM_015742612.2"/>
</dbReference>
<keyword evidence="4 6" id="KW-0808">Transferase</keyword>
<keyword evidence="6" id="KW-0812">Transmembrane</keyword>
<proteinExistence type="inferred from homology"/>
<dbReference type="RefSeq" id="XP_015598100.1">
    <property type="nucleotide sequence ID" value="XM_015742614.2"/>
</dbReference>
<keyword evidence="3 6" id="KW-0328">Glycosyltransferase</keyword>
<dbReference type="RefSeq" id="XP_015598101.1">
    <property type="nucleotide sequence ID" value="XM_015742615.2"/>
</dbReference>
<dbReference type="RefSeq" id="XP_015598097.1">
    <property type="nucleotide sequence ID" value="XM_015742611.2"/>
</dbReference>
<evidence type="ECO:0000313" key="13">
    <source>
        <dbReference type="RefSeq" id="XP_024942142.1"/>
    </source>
</evidence>
<evidence type="ECO:0000313" key="11">
    <source>
        <dbReference type="RefSeq" id="XP_015598100.1"/>
    </source>
</evidence>
<evidence type="ECO:0000256" key="5">
    <source>
        <dbReference type="ARBA" id="ARBA00023136"/>
    </source>
</evidence>
<evidence type="ECO:0000256" key="3">
    <source>
        <dbReference type="ARBA" id="ARBA00022676"/>
    </source>
</evidence>
<feature type="transmembrane region" description="Helical" evidence="6">
    <location>
        <begin position="37"/>
        <end position="56"/>
    </location>
</feature>
<dbReference type="Pfam" id="PF01697">
    <property type="entry name" value="Glyco_transf_92"/>
    <property type="match status" value="1"/>
</dbReference>
<dbReference type="RefSeq" id="XP_015598099.1">
    <property type="nucleotide sequence ID" value="XM_015742613.2"/>
</dbReference>
<dbReference type="Proteomes" id="UP000694920">
    <property type="component" value="Unplaced"/>
</dbReference>